<dbReference type="Pfam" id="PF12796">
    <property type="entry name" value="Ank_2"/>
    <property type="match status" value="2"/>
</dbReference>
<feature type="repeat" description="ANK" evidence="3">
    <location>
        <begin position="174"/>
        <end position="206"/>
    </location>
</feature>
<accession>A0ABD2W067</accession>
<dbReference type="PROSITE" id="PS50297">
    <property type="entry name" value="ANK_REP_REGION"/>
    <property type="match status" value="4"/>
</dbReference>
<dbReference type="PANTHER" id="PTHR24173">
    <property type="entry name" value="ANKYRIN REPEAT CONTAINING"/>
    <property type="match status" value="1"/>
</dbReference>
<evidence type="ECO:0000313" key="4">
    <source>
        <dbReference type="EMBL" id="KAL3386056.1"/>
    </source>
</evidence>
<feature type="repeat" description="ANK" evidence="3">
    <location>
        <begin position="74"/>
        <end position="106"/>
    </location>
</feature>
<organism evidence="4 5">
    <name type="scientific">Trichogramma kaykai</name>
    <dbReference type="NCBI Taxonomy" id="54128"/>
    <lineage>
        <taxon>Eukaryota</taxon>
        <taxon>Metazoa</taxon>
        <taxon>Ecdysozoa</taxon>
        <taxon>Arthropoda</taxon>
        <taxon>Hexapoda</taxon>
        <taxon>Insecta</taxon>
        <taxon>Pterygota</taxon>
        <taxon>Neoptera</taxon>
        <taxon>Endopterygota</taxon>
        <taxon>Hymenoptera</taxon>
        <taxon>Apocrita</taxon>
        <taxon>Proctotrupomorpha</taxon>
        <taxon>Chalcidoidea</taxon>
        <taxon>Trichogrammatidae</taxon>
        <taxon>Trichogramma</taxon>
    </lineage>
</organism>
<feature type="repeat" description="ANK" evidence="3">
    <location>
        <begin position="140"/>
        <end position="162"/>
    </location>
</feature>
<evidence type="ECO:0000256" key="1">
    <source>
        <dbReference type="ARBA" id="ARBA00022737"/>
    </source>
</evidence>
<dbReference type="Proteomes" id="UP001627154">
    <property type="component" value="Unassembled WGS sequence"/>
</dbReference>
<feature type="repeat" description="ANK" evidence="3">
    <location>
        <begin position="107"/>
        <end position="139"/>
    </location>
</feature>
<dbReference type="Gene3D" id="1.25.40.20">
    <property type="entry name" value="Ankyrin repeat-containing domain"/>
    <property type="match status" value="1"/>
</dbReference>
<dbReference type="EMBL" id="JBJJXI010000148">
    <property type="protein sequence ID" value="KAL3386056.1"/>
    <property type="molecule type" value="Genomic_DNA"/>
</dbReference>
<evidence type="ECO:0008006" key="6">
    <source>
        <dbReference type="Google" id="ProtNLM"/>
    </source>
</evidence>
<keyword evidence="2 3" id="KW-0040">ANK repeat</keyword>
<dbReference type="SUPFAM" id="SSF48403">
    <property type="entry name" value="Ankyrin repeat"/>
    <property type="match status" value="1"/>
</dbReference>
<gene>
    <name evidence="4" type="ORF">TKK_018280</name>
</gene>
<dbReference type="AlphaFoldDB" id="A0ABD2W067"/>
<name>A0ABD2W067_9HYME</name>
<keyword evidence="1" id="KW-0677">Repeat</keyword>
<dbReference type="PANTHER" id="PTHR24173:SF74">
    <property type="entry name" value="ANKYRIN REPEAT DOMAIN-CONTAINING PROTEIN 16"/>
    <property type="match status" value="1"/>
</dbReference>
<proteinExistence type="predicted"/>
<feature type="repeat" description="ANK" evidence="3">
    <location>
        <begin position="41"/>
        <end position="73"/>
    </location>
</feature>
<evidence type="ECO:0000256" key="3">
    <source>
        <dbReference type="PROSITE-ProRule" id="PRU00023"/>
    </source>
</evidence>
<dbReference type="PROSITE" id="PS50088">
    <property type="entry name" value="ANK_REPEAT"/>
    <property type="match status" value="5"/>
</dbReference>
<evidence type="ECO:0000256" key="2">
    <source>
        <dbReference type="ARBA" id="ARBA00023043"/>
    </source>
</evidence>
<evidence type="ECO:0000313" key="5">
    <source>
        <dbReference type="Proteomes" id="UP001627154"/>
    </source>
</evidence>
<dbReference type="PRINTS" id="PR01415">
    <property type="entry name" value="ANKYRIN"/>
</dbReference>
<keyword evidence="5" id="KW-1185">Reference proteome</keyword>
<reference evidence="4 5" key="1">
    <citation type="journal article" date="2024" name="bioRxiv">
        <title>A reference genome for Trichogramma kaykai: A tiny desert-dwelling parasitoid wasp with competing sex-ratio distorters.</title>
        <authorList>
            <person name="Culotta J."/>
            <person name="Lindsey A.R."/>
        </authorList>
    </citation>
    <scope>NUCLEOTIDE SEQUENCE [LARGE SCALE GENOMIC DNA]</scope>
    <source>
        <strain evidence="4 5">KSX58</strain>
    </source>
</reference>
<dbReference type="InterPro" id="IPR036770">
    <property type="entry name" value="Ankyrin_rpt-contain_sf"/>
</dbReference>
<dbReference type="SMART" id="SM00248">
    <property type="entry name" value="ANK"/>
    <property type="match status" value="5"/>
</dbReference>
<sequence length="240" mass="26473">MLKTESKDSKKPYDMAYNGHTSTLKALLEQDNQLYKRPDENDRLLLHWAALGGHEDIVTHLISLGSPIDHEDDMKFTPLILAATSGRDKIVKILLNEGANVEARNFGGHSALQYAASKNWKAVLVLLLAKGADVNVADKRGATPLHRAASKGNAEIVRLLLEEDNIVIDKQDAYGNTPLHLACEEERLDEAALLIKAGASLTVKNKEEKTPLDFCKTRAVAQRLQAIADERDEEKESSSK</sequence>
<protein>
    <recommendedName>
        <fullName evidence="6">26S proteasome non-ATPase regulatory subunit 10</fullName>
    </recommendedName>
</protein>
<comment type="caution">
    <text evidence="4">The sequence shown here is derived from an EMBL/GenBank/DDBJ whole genome shotgun (WGS) entry which is preliminary data.</text>
</comment>
<dbReference type="InterPro" id="IPR002110">
    <property type="entry name" value="Ankyrin_rpt"/>
</dbReference>